<dbReference type="PANTHER" id="PTHR46825">
    <property type="entry name" value="D-ALANYL-D-ALANINE-CARBOXYPEPTIDASE/ENDOPEPTIDASE AMPH"/>
    <property type="match status" value="1"/>
</dbReference>
<dbReference type="OrthoDB" id="5946976at2759"/>
<reference evidence="3" key="1">
    <citation type="submission" date="2025-08" db="UniProtKB">
        <authorList>
            <consortium name="RefSeq"/>
        </authorList>
    </citation>
    <scope>IDENTIFICATION</scope>
    <source>
        <tissue evidence="3">Whole sample</tissue>
    </source>
</reference>
<dbReference type="SUPFAM" id="SSF56601">
    <property type="entry name" value="beta-lactamase/transpeptidase-like"/>
    <property type="match status" value="1"/>
</dbReference>
<dbReference type="InterPro" id="IPR012338">
    <property type="entry name" value="Beta-lactam/transpept-like"/>
</dbReference>
<sequence length="758" mass="85603">MASKFYPAVVKEEPVEFHLVEDVPGFDEEVNGFKDATRIYGKTNLPIFKGTLCPNETVDDTMDLFDQVIIDTMKEYKIKCGSVIIGQEGKILYRQGYGKDSSGLSATSSTKFPVGDISKVITAMAILKLREQGYLELEDEVLGIDKNSNCILKRYVKVSKNVRKTSIKSRTVRQLLEHTGGWEPAASKERDIIGTRKIFLLSKTNKDLDKHFKNMETVIKQFMSQVPCYELGTKQVYCHIGYLLLGMVVEELTGLSYLHFVRDMLRGLGVEDLEDMDFTQDLQKEDIHLDGHQNNMFCVLKRENTSLKVPQVRGQTKERRGREVFVLETAAYCGLLASAEQLFRIFSSIELSLVQKSVLTRASVIQMLEKPKCVSDSEWYGLGLHVSDEGQSWGHVGGVPDGTHSLAFRDQSGLTWIVLFSEAESGMPTSEIELSTMMRHALSVTSTFAAYSTLLFKDISFLSMNVPFYSMYSSNMSEVYEILLPYDLIEGHYMTLKQGGYFMHHIDLFNMNEQVYANIVWFRNEGNPDWFIRQHEASTSNGLKFDAEVKSVTDILSSGYKIHSVASCGTQEIFKNVTIFIKKTDQNRALCQKYSLAEITSYRMMSRVVCGLTNKVILVSVCFCGGVKLLTIVSESGGVEGRVPNQYFFSASVKVFIQTIQKDPQESPLGLRHVQFYSNYYSQNVFVCFVRSPDVEPIVACDLGLSRYALMKKLTSLAKSVEVKVDKICAYMCEGKVLFAYATKVRKMSCCSMETSEY</sequence>
<name>A0A8B8ASN2_CRAVI</name>
<gene>
    <name evidence="3" type="primary">LOC111103904</name>
</gene>
<keyword evidence="2" id="KW-1185">Reference proteome</keyword>
<evidence type="ECO:0000313" key="2">
    <source>
        <dbReference type="Proteomes" id="UP000694844"/>
    </source>
</evidence>
<dbReference type="KEGG" id="cvn:111103904"/>
<organism evidence="2 3">
    <name type="scientific">Crassostrea virginica</name>
    <name type="common">Eastern oyster</name>
    <dbReference type="NCBI Taxonomy" id="6565"/>
    <lineage>
        <taxon>Eukaryota</taxon>
        <taxon>Metazoa</taxon>
        <taxon>Spiralia</taxon>
        <taxon>Lophotrochozoa</taxon>
        <taxon>Mollusca</taxon>
        <taxon>Bivalvia</taxon>
        <taxon>Autobranchia</taxon>
        <taxon>Pteriomorphia</taxon>
        <taxon>Ostreida</taxon>
        <taxon>Ostreoidea</taxon>
        <taxon>Ostreidae</taxon>
        <taxon>Crassostrea</taxon>
    </lineage>
</organism>
<evidence type="ECO:0000313" key="3">
    <source>
        <dbReference type="RefSeq" id="XP_022293219.1"/>
    </source>
</evidence>
<feature type="domain" description="Beta-lactamase-related" evidence="1">
    <location>
        <begin position="65"/>
        <end position="425"/>
    </location>
</feature>
<evidence type="ECO:0000259" key="1">
    <source>
        <dbReference type="Pfam" id="PF00144"/>
    </source>
</evidence>
<dbReference type="GeneID" id="111103904"/>
<proteinExistence type="predicted"/>
<protein>
    <submittedName>
        <fullName evidence="3">Uncharacterized protein LOC111103904 isoform X1</fullName>
    </submittedName>
</protein>
<dbReference type="Pfam" id="PF00144">
    <property type="entry name" value="Beta-lactamase"/>
    <property type="match status" value="1"/>
</dbReference>
<dbReference type="RefSeq" id="XP_022293219.1">
    <property type="nucleotide sequence ID" value="XM_022437511.1"/>
</dbReference>
<accession>A0A8B8ASN2</accession>
<dbReference type="PANTHER" id="PTHR46825:SF9">
    <property type="entry name" value="BETA-LACTAMASE-RELATED DOMAIN-CONTAINING PROTEIN"/>
    <property type="match status" value="1"/>
</dbReference>
<dbReference type="InterPro" id="IPR001466">
    <property type="entry name" value="Beta-lactam-related"/>
</dbReference>
<dbReference type="Gene3D" id="3.40.710.10">
    <property type="entry name" value="DD-peptidase/beta-lactamase superfamily"/>
    <property type="match status" value="1"/>
</dbReference>
<dbReference type="InterPro" id="IPR050491">
    <property type="entry name" value="AmpC-like"/>
</dbReference>
<dbReference type="Proteomes" id="UP000694844">
    <property type="component" value="Chromosome 7"/>
</dbReference>
<dbReference type="AlphaFoldDB" id="A0A8B8ASN2"/>